<evidence type="ECO:0000256" key="4">
    <source>
        <dbReference type="ARBA" id="ARBA00022679"/>
    </source>
</evidence>
<evidence type="ECO:0000313" key="12">
    <source>
        <dbReference type="Proteomes" id="UP000644699"/>
    </source>
</evidence>
<dbReference type="EC" id="2.7.13.3" evidence="2"/>
<accession>A0A917EA67</accession>
<dbReference type="SMART" id="SM00387">
    <property type="entry name" value="HATPase_c"/>
    <property type="match status" value="1"/>
</dbReference>
<dbReference type="CDD" id="cd00156">
    <property type="entry name" value="REC"/>
    <property type="match status" value="1"/>
</dbReference>
<evidence type="ECO:0000256" key="3">
    <source>
        <dbReference type="ARBA" id="ARBA00022553"/>
    </source>
</evidence>
<dbReference type="Gene3D" id="3.30.565.10">
    <property type="entry name" value="Histidine kinase-like ATPase, C-terminal domain"/>
    <property type="match status" value="1"/>
</dbReference>
<evidence type="ECO:0000256" key="8">
    <source>
        <dbReference type="PROSITE-ProRule" id="PRU00169"/>
    </source>
</evidence>
<dbReference type="GO" id="GO:0000160">
    <property type="term" value="P:phosphorelay signal transduction system"/>
    <property type="evidence" value="ECO:0007669"/>
    <property type="project" value="InterPro"/>
</dbReference>
<dbReference type="SMART" id="SM00448">
    <property type="entry name" value="REC"/>
    <property type="match status" value="1"/>
</dbReference>
<feature type="coiled-coil region" evidence="9">
    <location>
        <begin position="128"/>
        <end position="155"/>
    </location>
</feature>
<feature type="modified residue" description="4-aspartylphosphate" evidence="8">
    <location>
        <position position="57"/>
    </location>
</feature>
<keyword evidence="3 8" id="KW-0597">Phosphoprotein</keyword>
<dbReference type="Proteomes" id="UP000644699">
    <property type="component" value="Unassembled WGS sequence"/>
</dbReference>
<comment type="caution">
    <text evidence="11">The sequence shown here is derived from an EMBL/GenBank/DDBJ whole genome shotgun (WGS) entry which is preliminary data.</text>
</comment>
<organism evidence="11 12">
    <name type="scientific">Aureimonas endophytica</name>
    <dbReference type="NCBI Taxonomy" id="2027858"/>
    <lineage>
        <taxon>Bacteria</taxon>
        <taxon>Pseudomonadati</taxon>
        <taxon>Pseudomonadota</taxon>
        <taxon>Alphaproteobacteria</taxon>
        <taxon>Hyphomicrobiales</taxon>
        <taxon>Aurantimonadaceae</taxon>
        <taxon>Aureimonas</taxon>
    </lineage>
</organism>
<keyword evidence="12" id="KW-1185">Reference proteome</keyword>
<dbReference type="InterPro" id="IPR003594">
    <property type="entry name" value="HATPase_dom"/>
</dbReference>
<keyword evidence="4" id="KW-0808">Transferase</keyword>
<keyword evidence="9" id="KW-0175">Coiled coil</keyword>
<dbReference type="InterPro" id="IPR036890">
    <property type="entry name" value="HATPase_C_sf"/>
</dbReference>
<protein>
    <recommendedName>
        <fullName evidence="2">histidine kinase</fullName>
        <ecNumber evidence="2">2.7.13.3</ecNumber>
    </recommendedName>
</protein>
<dbReference type="PROSITE" id="PS50110">
    <property type="entry name" value="RESPONSE_REGULATORY"/>
    <property type="match status" value="1"/>
</dbReference>
<dbReference type="PANTHER" id="PTHR41523">
    <property type="entry name" value="TWO-COMPONENT SYSTEM SENSOR PROTEIN"/>
    <property type="match status" value="1"/>
</dbReference>
<feature type="domain" description="Response regulatory" evidence="10">
    <location>
        <begin position="8"/>
        <end position="123"/>
    </location>
</feature>
<evidence type="ECO:0000256" key="5">
    <source>
        <dbReference type="ARBA" id="ARBA00022741"/>
    </source>
</evidence>
<evidence type="ECO:0000256" key="7">
    <source>
        <dbReference type="ARBA" id="ARBA00022840"/>
    </source>
</evidence>
<dbReference type="SUPFAM" id="SSF52172">
    <property type="entry name" value="CheY-like"/>
    <property type="match status" value="1"/>
</dbReference>
<evidence type="ECO:0000256" key="6">
    <source>
        <dbReference type="ARBA" id="ARBA00022777"/>
    </source>
</evidence>
<dbReference type="Pfam" id="PF13581">
    <property type="entry name" value="HATPase_c_2"/>
    <property type="match status" value="1"/>
</dbReference>
<dbReference type="SUPFAM" id="SSF55874">
    <property type="entry name" value="ATPase domain of HSP90 chaperone/DNA topoisomerase II/histidine kinase"/>
    <property type="match status" value="1"/>
</dbReference>
<dbReference type="Pfam" id="PF07568">
    <property type="entry name" value="HisKA_2"/>
    <property type="match status" value="1"/>
</dbReference>
<evidence type="ECO:0000256" key="9">
    <source>
        <dbReference type="SAM" id="Coils"/>
    </source>
</evidence>
<dbReference type="InterPro" id="IPR001789">
    <property type="entry name" value="Sig_transdc_resp-reg_receiver"/>
</dbReference>
<dbReference type="InterPro" id="IPR011006">
    <property type="entry name" value="CheY-like_superfamily"/>
</dbReference>
<name>A0A917EA67_9HYPH</name>
<dbReference type="RefSeq" id="WP_188912031.1">
    <property type="nucleotide sequence ID" value="NZ_BMIQ01000008.1"/>
</dbReference>
<dbReference type="PANTHER" id="PTHR41523:SF8">
    <property type="entry name" value="ETHYLENE RESPONSE SENSOR PROTEIN"/>
    <property type="match status" value="1"/>
</dbReference>
<evidence type="ECO:0000259" key="10">
    <source>
        <dbReference type="PROSITE" id="PS50110"/>
    </source>
</evidence>
<dbReference type="CDD" id="cd16936">
    <property type="entry name" value="HATPase_RsbW-like"/>
    <property type="match status" value="1"/>
</dbReference>
<dbReference type="EMBL" id="BMIQ01000008">
    <property type="protein sequence ID" value="GGE18615.1"/>
    <property type="molecule type" value="Genomic_DNA"/>
</dbReference>
<dbReference type="GO" id="GO:0004673">
    <property type="term" value="F:protein histidine kinase activity"/>
    <property type="evidence" value="ECO:0007669"/>
    <property type="project" value="UniProtKB-EC"/>
</dbReference>
<gene>
    <name evidence="11" type="ORF">GCM10011390_42230</name>
</gene>
<comment type="catalytic activity">
    <reaction evidence="1">
        <text>ATP + protein L-histidine = ADP + protein N-phospho-L-histidine.</text>
        <dbReference type="EC" id="2.7.13.3"/>
    </reaction>
</comment>
<evidence type="ECO:0000256" key="2">
    <source>
        <dbReference type="ARBA" id="ARBA00012438"/>
    </source>
</evidence>
<keyword evidence="6 11" id="KW-0418">Kinase</keyword>
<dbReference type="AlphaFoldDB" id="A0A917EA67"/>
<reference evidence="11" key="2">
    <citation type="submission" date="2020-09" db="EMBL/GenBank/DDBJ databases">
        <authorList>
            <person name="Sun Q."/>
            <person name="Zhou Y."/>
        </authorList>
    </citation>
    <scope>NUCLEOTIDE SEQUENCE</scope>
    <source>
        <strain evidence="11">CGMCC 1.15367</strain>
    </source>
</reference>
<reference evidence="11" key="1">
    <citation type="journal article" date="2014" name="Int. J. Syst. Evol. Microbiol.">
        <title>Complete genome sequence of Corynebacterium casei LMG S-19264T (=DSM 44701T), isolated from a smear-ripened cheese.</title>
        <authorList>
            <consortium name="US DOE Joint Genome Institute (JGI-PGF)"/>
            <person name="Walter F."/>
            <person name="Albersmeier A."/>
            <person name="Kalinowski J."/>
            <person name="Ruckert C."/>
        </authorList>
    </citation>
    <scope>NUCLEOTIDE SEQUENCE</scope>
    <source>
        <strain evidence="11">CGMCC 1.15367</strain>
    </source>
</reference>
<keyword evidence="5" id="KW-0547">Nucleotide-binding</keyword>
<dbReference type="Pfam" id="PF00072">
    <property type="entry name" value="Response_reg"/>
    <property type="match status" value="1"/>
</dbReference>
<keyword evidence="7" id="KW-0067">ATP-binding</keyword>
<evidence type="ECO:0000313" key="11">
    <source>
        <dbReference type="EMBL" id="GGE18615.1"/>
    </source>
</evidence>
<dbReference type="Gene3D" id="3.40.50.2300">
    <property type="match status" value="1"/>
</dbReference>
<proteinExistence type="predicted"/>
<sequence>MTVGGPPRFLYIDDDEGLRRLSAKHLQRRGFDVVTAATGPEGIALLEGAAFDVVAIDHYMPEVDGLETLRRLAAALPDHPPVVYVTGSDESRIAVAALKAGAADYVVKSIGEEFFDLLATALLQAVEREGLKRAAAEAQAALRDTNARLETLLREMNHRIANSLQMVSAFVIMQTSALGDENAKAALRQTQQRILAVAQAHRKLYTADDIETVEMADYLAALLVDLEDTWSAPAAPRRLRLEADVLKLKTDKAVAVGVIVNELVSNACKYAYPADGAGEVRVLLRRKGETGFHLAVEDDGPGFEAATMPRGTGIGRKLVAAMAANLRCEVDYRREATGFRIRLDAAI</sequence>
<dbReference type="InterPro" id="IPR011495">
    <property type="entry name" value="Sig_transdc_His_kin_sub2_dim/P"/>
</dbReference>
<dbReference type="GO" id="GO:0005524">
    <property type="term" value="F:ATP binding"/>
    <property type="evidence" value="ECO:0007669"/>
    <property type="project" value="UniProtKB-KW"/>
</dbReference>
<evidence type="ECO:0000256" key="1">
    <source>
        <dbReference type="ARBA" id="ARBA00000085"/>
    </source>
</evidence>